<proteinExistence type="predicted"/>
<protein>
    <submittedName>
        <fullName evidence="2">Uncharacterized protein</fullName>
    </submittedName>
</protein>
<sequence>MSKILCFTPLPLNPEVTLYTIDDETFETKLKICAINKNVDLPRKNVKAVIFRFTKAEQKESSKMAKMLEEYYSKYKIPFFCCSWNSVYLSGALMAIVEEYGDEKLENVMNFLFGIEGTLMAIVEEYGDEELENVMNFIFGIEGSFLHFKVIFSDNQYQITSFHLLRSGSSMSMAMKLIQPLTNIFYCTTTSTPEIPVLKQENEAAAVPSIWDKLISPNESDEILTLQQFEKNVFDLVTNKNAVVINKDVNEFLSKAIIFKALHLLKEKSFKYDVANNGLKIYALTTSTALLKMYNIAANKEKMEKFIIKILLSDIVPVTKTVVYYKDMDNIMFLGPNEMALSYCDQHFDAGTTLQLSVDKYFLFNSYIKKDDKTFTKNAAFIKLKDGVISVDLVRNGKLEKNVLHQIPDAVSFIGGNVQIGEEAMELFEDYNAYIISDLIQIMMVENFEDFFIEPDWGFLISKNDNNEIFLEFETFRGRRKATPAFLFAFILKWIIKNVENNFGKMPDTIVIVSKELNDNLKKQLIIAFQNTKLEIADFQIQYHKLIEINK</sequence>
<dbReference type="Proteomes" id="UP000887580">
    <property type="component" value="Unplaced"/>
</dbReference>
<evidence type="ECO:0000313" key="1">
    <source>
        <dbReference type="Proteomes" id="UP000887580"/>
    </source>
</evidence>
<accession>A0AC35F9K2</accession>
<dbReference type="WBParaSite" id="PS1159_v2.g15320.t1">
    <property type="protein sequence ID" value="PS1159_v2.g15320.t1"/>
    <property type="gene ID" value="PS1159_v2.g15320"/>
</dbReference>
<name>A0AC35F9K2_9BILA</name>
<reference evidence="2" key="1">
    <citation type="submission" date="2022-11" db="UniProtKB">
        <authorList>
            <consortium name="WormBaseParasite"/>
        </authorList>
    </citation>
    <scope>IDENTIFICATION</scope>
</reference>
<evidence type="ECO:0000313" key="2">
    <source>
        <dbReference type="WBParaSite" id="PS1159_v2.g15320.t1"/>
    </source>
</evidence>
<organism evidence="1 2">
    <name type="scientific">Panagrolaimus sp. PS1159</name>
    <dbReference type="NCBI Taxonomy" id="55785"/>
    <lineage>
        <taxon>Eukaryota</taxon>
        <taxon>Metazoa</taxon>
        <taxon>Ecdysozoa</taxon>
        <taxon>Nematoda</taxon>
        <taxon>Chromadorea</taxon>
        <taxon>Rhabditida</taxon>
        <taxon>Tylenchina</taxon>
        <taxon>Panagrolaimomorpha</taxon>
        <taxon>Panagrolaimoidea</taxon>
        <taxon>Panagrolaimidae</taxon>
        <taxon>Panagrolaimus</taxon>
    </lineage>
</organism>